<reference evidence="2 3" key="2">
    <citation type="submission" date="2018-11" db="EMBL/GenBank/DDBJ databases">
        <authorList>
            <consortium name="Pathogen Informatics"/>
        </authorList>
    </citation>
    <scope>NUCLEOTIDE SEQUENCE [LARGE SCALE GENOMIC DNA]</scope>
</reference>
<protein>
    <submittedName>
        <fullName evidence="2 4">Uncharacterized protein</fullName>
    </submittedName>
</protein>
<gene>
    <name evidence="2" type="ORF">BPAG_LOCUS11071</name>
</gene>
<accession>A0A0N4TR53</accession>
<dbReference type="EMBL" id="UZAD01013212">
    <property type="protein sequence ID" value="VDN92257.1"/>
    <property type="molecule type" value="Genomic_DNA"/>
</dbReference>
<proteinExistence type="predicted"/>
<evidence type="ECO:0000256" key="1">
    <source>
        <dbReference type="SAM" id="MobiDB-lite"/>
    </source>
</evidence>
<dbReference type="AlphaFoldDB" id="A0A0N4TR53"/>
<sequence>MLPEEAAAVAATIAADSGRFENDFENFSNVLGKAAQQVYREREQREVRRKVEHFSISQFPPPPPPPPPVQAKPYSS</sequence>
<organism evidence="4">
    <name type="scientific">Brugia pahangi</name>
    <name type="common">Filarial nematode worm</name>
    <dbReference type="NCBI Taxonomy" id="6280"/>
    <lineage>
        <taxon>Eukaryota</taxon>
        <taxon>Metazoa</taxon>
        <taxon>Ecdysozoa</taxon>
        <taxon>Nematoda</taxon>
        <taxon>Chromadorea</taxon>
        <taxon>Rhabditida</taxon>
        <taxon>Spirurina</taxon>
        <taxon>Spiruromorpha</taxon>
        <taxon>Filarioidea</taxon>
        <taxon>Onchocercidae</taxon>
        <taxon>Brugia</taxon>
    </lineage>
</organism>
<keyword evidence="3" id="KW-1185">Reference proteome</keyword>
<evidence type="ECO:0000313" key="3">
    <source>
        <dbReference type="Proteomes" id="UP000278627"/>
    </source>
</evidence>
<dbReference type="Proteomes" id="UP000278627">
    <property type="component" value="Unassembled WGS sequence"/>
</dbReference>
<evidence type="ECO:0000313" key="4">
    <source>
        <dbReference type="WBParaSite" id="BPAG_0001110901-mRNA-1"/>
    </source>
</evidence>
<feature type="region of interest" description="Disordered" evidence="1">
    <location>
        <begin position="53"/>
        <end position="76"/>
    </location>
</feature>
<name>A0A0N4TR53_BRUPA</name>
<reference evidence="4" key="1">
    <citation type="submission" date="2017-02" db="UniProtKB">
        <authorList>
            <consortium name="WormBaseParasite"/>
        </authorList>
    </citation>
    <scope>IDENTIFICATION</scope>
</reference>
<evidence type="ECO:0000313" key="2">
    <source>
        <dbReference type="EMBL" id="VDN92257.1"/>
    </source>
</evidence>
<dbReference type="WBParaSite" id="BPAG_0001110901-mRNA-1">
    <property type="protein sequence ID" value="BPAG_0001110901-mRNA-1"/>
    <property type="gene ID" value="BPAG_0001110901"/>
</dbReference>
<feature type="compositionally biased region" description="Pro residues" evidence="1">
    <location>
        <begin position="59"/>
        <end position="70"/>
    </location>
</feature>